<comment type="caution">
    <text evidence="6">The sequence shown here is derived from an EMBL/GenBank/DDBJ whole genome shotgun (WGS) entry which is preliminary data.</text>
</comment>
<accession>A0ABD3AXC0</accession>
<dbReference type="InterPro" id="IPR008972">
    <property type="entry name" value="Cupredoxin"/>
</dbReference>
<dbReference type="EMBL" id="JBJUIK010000002">
    <property type="protein sequence ID" value="KAL3535877.1"/>
    <property type="molecule type" value="Genomic_DNA"/>
</dbReference>
<evidence type="ECO:0000256" key="4">
    <source>
        <dbReference type="SAM" id="SignalP"/>
    </source>
</evidence>
<feature type="compositionally biased region" description="Pro residues" evidence="3">
    <location>
        <begin position="306"/>
        <end position="315"/>
    </location>
</feature>
<dbReference type="AlphaFoldDB" id="A0ABD3AXC0"/>
<organism evidence="6 7">
    <name type="scientific">Cinchona calisaya</name>
    <dbReference type="NCBI Taxonomy" id="153742"/>
    <lineage>
        <taxon>Eukaryota</taxon>
        <taxon>Viridiplantae</taxon>
        <taxon>Streptophyta</taxon>
        <taxon>Embryophyta</taxon>
        <taxon>Tracheophyta</taxon>
        <taxon>Spermatophyta</taxon>
        <taxon>Magnoliopsida</taxon>
        <taxon>eudicotyledons</taxon>
        <taxon>Gunneridae</taxon>
        <taxon>Pentapetalae</taxon>
        <taxon>asterids</taxon>
        <taxon>lamiids</taxon>
        <taxon>Gentianales</taxon>
        <taxon>Rubiaceae</taxon>
        <taxon>Cinchonoideae</taxon>
        <taxon>Cinchoneae</taxon>
        <taxon>Cinchona</taxon>
    </lineage>
</organism>
<feature type="compositionally biased region" description="Low complexity" evidence="3">
    <location>
        <begin position="316"/>
        <end position="330"/>
    </location>
</feature>
<dbReference type="Proteomes" id="UP001630127">
    <property type="component" value="Unassembled WGS sequence"/>
</dbReference>
<feature type="domain" description="Phytocyanin" evidence="5">
    <location>
        <begin position="25"/>
        <end position="128"/>
    </location>
</feature>
<name>A0ABD3AXC0_9GENT</name>
<dbReference type="InterPro" id="IPR039391">
    <property type="entry name" value="Phytocyanin-like"/>
</dbReference>
<dbReference type="SUPFAM" id="SSF49503">
    <property type="entry name" value="Cupredoxins"/>
    <property type="match status" value="2"/>
</dbReference>
<evidence type="ECO:0000256" key="2">
    <source>
        <dbReference type="ARBA" id="ARBA00023180"/>
    </source>
</evidence>
<dbReference type="Gene3D" id="2.60.40.420">
    <property type="entry name" value="Cupredoxins - blue copper proteins"/>
    <property type="match status" value="2"/>
</dbReference>
<reference evidence="6 7" key="1">
    <citation type="submission" date="2024-11" db="EMBL/GenBank/DDBJ databases">
        <title>A near-complete genome assembly of Cinchona calisaya.</title>
        <authorList>
            <person name="Lian D.C."/>
            <person name="Zhao X.W."/>
            <person name="Wei L."/>
        </authorList>
    </citation>
    <scope>NUCLEOTIDE SEQUENCE [LARGE SCALE GENOMIC DNA]</scope>
    <source>
        <tissue evidence="6">Nenye</tissue>
    </source>
</reference>
<feature type="region of interest" description="Disordered" evidence="3">
    <location>
        <begin position="127"/>
        <end position="152"/>
    </location>
</feature>
<keyword evidence="4" id="KW-0732">Signal</keyword>
<evidence type="ECO:0000259" key="5">
    <source>
        <dbReference type="PROSITE" id="PS51485"/>
    </source>
</evidence>
<feature type="region of interest" description="Disordered" evidence="3">
    <location>
        <begin position="265"/>
        <end position="330"/>
    </location>
</feature>
<evidence type="ECO:0000256" key="1">
    <source>
        <dbReference type="ARBA" id="ARBA00023157"/>
    </source>
</evidence>
<feature type="domain" description="Phytocyanin" evidence="5">
    <location>
        <begin position="154"/>
        <end position="258"/>
    </location>
</feature>
<evidence type="ECO:0000313" key="6">
    <source>
        <dbReference type="EMBL" id="KAL3535877.1"/>
    </source>
</evidence>
<keyword evidence="1" id="KW-1015">Disulfide bond</keyword>
<dbReference type="PANTHER" id="PTHR33021">
    <property type="entry name" value="BLUE COPPER PROTEIN"/>
    <property type="match status" value="1"/>
</dbReference>
<evidence type="ECO:0000313" key="7">
    <source>
        <dbReference type="Proteomes" id="UP001630127"/>
    </source>
</evidence>
<sequence>MAMKFNILAIVAILAATLHCSVAQRTHIVGDSLGWLVPPGGSIAYTTWASKQTFTVGDVLIFNFPTGIHNVAQVTRTSFDACNTTSPISLTTNGPANITLTTAGEHYYICTFSSHCDLGQKLAINVSAAPSTSPPPQSATPSPVPAPSPSRTPQTYIVGDNLGWLVPPGGSLAYRTWAATKTFLVGDILVFNFTSGAHDVAVVTSKAAYDSCNTSATETPITTSPARITLTSPGEHFYVCTFPQHCSLGQKLAINVTGLAATPTPIPSPVPTPAPTRPPPSGPVPAPAPSSTRHTPPPSGSTTAPAPAPSGPTAPSPADDVSAPPAPNSAPSFSVAALPFTFLSIALAFFY</sequence>
<keyword evidence="2" id="KW-0325">Glycoprotein</keyword>
<keyword evidence="7" id="KW-1185">Reference proteome</keyword>
<dbReference type="FunFam" id="2.60.40.420:FF:000034">
    <property type="entry name" value="Cupredoxin superfamily protein"/>
    <property type="match status" value="2"/>
</dbReference>
<feature type="compositionally biased region" description="Pro residues" evidence="3">
    <location>
        <begin position="132"/>
        <end position="150"/>
    </location>
</feature>
<feature type="compositionally biased region" description="Pro residues" evidence="3">
    <location>
        <begin position="265"/>
        <end position="288"/>
    </location>
</feature>
<dbReference type="CDD" id="cd13920">
    <property type="entry name" value="Stellacyanin"/>
    <property type="match status" value="1"/>
</dbReference>
<dbReference type="InterPro" id="IPR003245">
    <property type="entry name" value="Phytocyanin_dom"/>
</dbReference>
<gene>
    <name evidence="6" type="ORF">ACH5RR_004338</name>
</gene>
<evidence type="ECO:0000256" key="3">
    <source>
        <dbReference type="SAM" id="MobiDB-lite"/>
    </source>
</evidence>
<dbReference type="Pfam" id="PF02298">
    <property type="entry name" value="Cu_bind_like"/>
    <property type="match status" value="2"/>
</dbReference>
<feature type="chain" id="PRO_5044845407" description="Phytocyanin domain-containing protein" evidence="4">
    <location>
        <begin position="24"/>
        <end position="351"/>
    </location>
</feature>
<proteinExistence type="predicted"/>
<feature type="signal peptide" evidence="4">
    <location>
        <begin position="1"/>
        <end position="23"/>
    </location>
</feature>
<dbReference type="PROSITE" id="PS51485">
    <property type="entry name" value="PHYTOCYANIN"/>
    <property type="match status" value="2"/>
</dbReference>
<dbReference type="PANTHER" id="PTHR33021:SF496">
    <property type="entry name" value="OS08G0482700 PROTEIN"/>
    <property type="match status" value="1"/>
</dbReference>
<protein>
    <recommendedName>
        <fullName evidence="5">Phytocyanin domain-containing protein</fullName>
    </recommendedName>
</protein>